<dbReference type="KEGG" id="dbc:MFMK1_002727"/>
<dbReference type="AlphaFoldDB" id="A0AAU0UQ19"/>
<dbReference type="RefSeq" id="WP_366922280.1">
    <property type="nucleotide sequence ID" value="NZ_CP121694.1"/>
</dbReference>
<feature type="domain" description="Lipoyl-binding" evidence="2">
    <location>
        <begin position="1"/>
        <end position="70"/>
    </location>
</feature>
<accession>A0AAU0UQ19</accession>
<evidence type="ECO:0000259" key="2">
    <source>
        <dbReference type="PROSITE" id="PS50968"/>
    </source>
</evidence>
<proteinExistence type="predicted"/>
<dbReference type="PROSITE" id="PS50968">
    <property type="entry name" value="BIOTINYL_LIPOYL"/>
    <property type="match status" value="1"/>
</dbReference>
<gene>
    <name evidence="3" type="ORF">MFMK1_002727</name>
</gene>
<evidence type="ECO:0000256" key="1">
    <source>
        <dbReference type="ARBA" id="ARBA00023267"/>
    </source>
</evidence>
<name>A0AAU0UQ19_9FIRM</name>
<protein>
    <submittedName>
        <fullName evidence="3">Biotin/lipoyl-binding protein</fullName>
    </submittedName>
</protein>
<dbReference type="PROSITE" id="PS00188">
    <property type="entry name" value="BIOTIN"/>
    <property type="match status" value="1"/>
</dbReference>
<keyword evidence="4" id="KW-1185">Reference proteome</keyword>
<dbReference type="Gene3D" id="2.40.50.100">
    <property type="match status" value="1"/>
</dbReference>
<keyword evidence="1" id="KW-0092">Biotin</keyword>
<dbReference type="PANTHER" id="PTHR45266:SF3">
    <property type="entry name" value="OXALOACETATE DECARBOXYLASE ALPHA CHAIN"/>
    <property type="match status" value="1"/>
</dbReference>
<evidence type="ECO:0000313" key="4">
    <source>
        <dbReference type="Proteomes" id="UP001329915"/>
    </source>
</evidence>
<dbReference type="InterPro" id="IPR000089">
    <property type="entry name" value="Biotin_lipoyl"/>
</dbReference>
<organism evidence="3 4">
    <name type="scientific">Metallumcola ferriviriculae</name>
    <dbReference type="NCBI Taxonomy" id="3039180"/>
    <lineage>
        <taxon>Bacteria</taxon>
        <taxon>Bacillati</taxon>
        <taxon>Bacillota</taxon>
        <taxon>Clostridia</taxon>
        <taxon>Neomoorellales</taxon>
        <taxon>Desulfitibacteraceae</taxon>
        <taxon>Metallumcola</taxon>
    </lineage>
</organism>
<dbReference type="InterPro" id="IPR011053">
    <property type="entry name" value="Single_hybrid_motif"/>
</dbReference>
<dbReference type="Proteomes" id="UP001329915">
    <property type="component" value="Chromosome"/>
</dbReference>
<sequence>MAKLLAPMEGKVVEVSVKDGDTVEVDDVVLVLEAMKMETPVFATDAGTIKNLKLSAGDTINEEDVICDVE</sequence>
<dbReference type="FunFam" id="2.40.50.100:FF:000003">
    <property type="entry name" value="Acetyl-CoA carboxylase biotin carboxyl carrier protein"/>
    <property type="match status" value="1"/>
</dbReference>
<dbReference type="CDD" id="cd06850">
    <property type="entry name" value="biotinyl_domain"/>
    <property type="match status" value="1"/>
</dbReference>
<dbReference type="SUPFAM" id="SSF51230">
    <property type="entry name" value="Single hybrid motif"/>
    <property type="match status" value="1"/>
</dbReference>
<reference evidence="3 4" key="1">
    <citation type="submission" date="2023-04" db="EMBL/GenBank/DDBJ databases">
        <authorList>
            <person name="Hsu D."/>
        </authorList>
    </citation>
    <scope>NUCLEOTIDE SEQUENCE [LARGE SCALE GENOMIC DNA]</scope>
    <source>
        <strain evidence="3 4">MK1</strain>
    </source>
</reference>
<evidence type="ECO:0000313" key="3">
    <source>
        <dbReference type="EMBL" id="WRO22884.1"/>
    </source>
</evidence>
<dbReference type="InterPro" id="IPR050709">
    <property type="entry name" value="Biotin_Carboxyl_Carrier/Decarb"/>
</dbReference>
<dbReference type="PANTHER" id="PTHR45266">
    <property type="entry name" value="OXALOACETATE DECARBOXYLASE ALPHA CHAIN"/>
    <property type="match status" value="1"/>
</dbReference>
<dbReference type="Pfam" id="PF00364">
    <property type="entry name" value="Biotin_lipoyl"/>
    <property type="match status" value="1"/>
</dbReference>
<dbReference type="EMBL" id="CP121694">
    <property type="protein sequence ID" value="WRO22884.1"/>
    <property type="molecule type" value="Genomic_DNA"/>
</dbReference>
<dbReference type="InterPro" id="IPR001882">
    <property type="entry name" value="Biotin_BS"/>
</dbReference>